<evidence type="ECO:0000256" key="1">
    <source>
        <dbReference type="ARBA" id="ARBA00004251"/>
    </source>
</evidence>
<accession>F1L422</accession>
<dbReference type="SMART" id="SM00241">
    <property type="entry name" value="ZP"/>
    <property type="match status" value="1"/>
</dbReference>
<proteinExistence type="evidence at transcript level"/>
<feature type="domain" description="ZP" evidence="11">
    <location>
        <begin position="33"/>
        <end position="266"/>
    </location>
</feature>
<dbReference type="InterPro" id="IPR057475">
    <property type="entry name" value="CUT_C"/>
</dbReference>
<feature type="region of interest" description="Disordered" evidence="8">
    <location>
        <begin position="383"/>
        <end position="415"/>
    </location>
</feature>
<name>F1L422_ASCSU</name>
<keyword evidence="6 9" id="KW-1133">Transmembrane helix</keyword>
<comment type="subcellular location">
    <subcellularLocation>
        <location evidence="1">Cell membrane</location>
        <topology evidence="1">Single-pass type I membrane protein</topology>
    </subcellularLocation>
</comment>
<evidence type="ECO:0000256" key="9">
    <source>
        <dbReference type="SAM" id="Phobius"/>
    </source>
</evidence>
<evidence type="ECO:0000259" key="11">
    <source>
        <dbReference type="PROSITE" id="PS51034"/>
    </source>
</evidence>
<protein>
    <submittedName>
        <fullName evidence="12">Cuticlin-1</fullName>
    </submittedName>
</protein>
<evidence type="ECO:0000256" key="8">
    <source>
        <dbReference type="SAM" id="MobiDB-lite"/>
    </source>
</evidence>
<evidence type="ECO:0000256" key="3">
    <source>
        <dbReference type="ARBA" id="ARBA00022475"/>
    </source>
</evidence>
<keyword evidence="3" id="KW-1003">Cell membrane</keyword>
<keyword evidence="4 9" id="KW-0812">Transmembrane</keyword>
<evidence type="ECO:0000256" key="6">
    <source>
        <dbReference type="ARBA" id="ARBA00022989"/>
    </source>
</evidence>
<evidence type="ECO:0000256" key="10">
    <source>
        <dbReference type="SAM" id="SignalP"/>
    </source>
</evidence>
<keyword evidence="2" id="KW-0193">Cuticle</keyword>
<evidence type="ECO:0000256" key="5">
    <source>
        <dbReference type="ARBA" id="ARBA00022729"/>
    </source>
</evidence>
<dbReference type="Pfam" id="PF25057">
    <property type="entry name" value="CUT_N"/>
    <property type="match status" value="1"/>
</dbReference>
<sequence length="490" mass="54494">MLSILTILWIFSSVLSSSSVQFDNQIQEEPQVECGYGTITINVKTRSGKPSYIFAKGHFRKEGCMFKSTNTATFTFERCNINRKREVNPRGMAYSLTVIVQLHPLFITKVDHAYNVRCFYMETNKEVNAELGVSDLTTYALESGHAMPQCSYTLHRDSPNGPVLRYARIGDIVYHVWDCPSDVYAMLVHTCFILDGQGGEHSVIDSNGCSTDDFIIPQLTYSKELTRSFTGASVVNLPDRESVYFSCQIKLCFKTGGYCKNVTPPRCDTAHSTEEHTIEEVLDSEQLIATTAALPATSNSVKFISPTTSETETTTFYPSTQEETSSSSSYLPYIITSAVPISTTTISNDTGDFPTPDSLLDYVENSNRATRAKFLHAETIEDIEGSGESDSSKAKTSKSNAGRRRRNPPDDGINLLDVDVSTPQLNIIDQDFDFPDLPVEPKAMKTRRESVCIPVIGIWFISGISIVSITTAIGAIYHLRFSRRKLLTIY</sequence>
<feature type="signal peptide" evidence="10">
    <location>
        <begin position="1"/>
        <end position="16"/>
    </location>
</feature>
<dbReference type="EMBL" id="JI170946">
    <property type="protein sequence ID" value="ADY44876.1"/>
    <property type="molecule type" value="mRNA"/>
</dbReference>
<evidence type="ECO:0000256" key="7">
    <source>
        <dbReference type="ARBA" id="ARBA00023136"/>
    </source>
</evidence>
<evidence type="ECO:0000256" key="4">
    <source>
        <dbReference type="ARBA" id="ARBA00022692"/>
    </source>
</evidence>
<evidence type="ECO:0000256" key="2">
    <source>
        <dbReference type="ARBA" id="ARBA00022460"/>
    </source>
</evidence>
<dbReference type="AlphaFoldDB" id="F1L422"/>
<keyword evidence="7 9" id="KW-0472">Membrane</keyword>
<keyword evidence="5 10" id="KW-0732">Signal</keyword>
<dbReference type="InterPro" id="IPR056953">
    <property type="entry name" value="CUT_N"/>
</dbReference>
<feature type="chain" id="PRO_5003266683" evidence="10">
    <location>
        <begin position="17"/>
        <end position="490"/>
    </location>
</feature>
<dbReference type="PROSITE" id="PS51034">
    <property type="entry name" value="ZP_2"/>
    <property type="match status" value="1"/>
</dbReference>
<dbReference type="InterPro" id="IPR051962">
    <property type="entry name" value="Cuticlin"/>
</dbReference>
<evidence type="ECO:0000313" key="12">
    <source>
        <dbReference type="EMBL" id="ADY44876.1"/>
    </source>
</evidence>
<dbReference type="PANTHER" id="PTHR22907">
    <property type="entry name" value="GH04558P"/>
    <property type="match status" value="1"/>
</dbReference>
<dbReference type="InterPro" id="IPR001507">
    <property type="entry name" value="ZP_dom"/>
</dbReference>
<dbReference type="Pfam" id="PF25301">
    <property type="entry name" value="CUT_C"/>
    <property type="match status" value="1"/>
</dbReference>
<reference evidence="12" key="1">
    <citation type="journal article" date="2011" name="Genome Res.">
        <title>Deep small RNA sequencing from the nematode Ascaris reveals conservation, functional diversification, and novel developmental profiles.</title>
        <authorList>
            <person name="Wang J."/>
            <person name="Czech B."/>
            <person name="Crunk A."/>
            <person name="Wallace A."/>
            <person name="Mitreva M."/>
            <person name="Hannon G.J."/>
            <person name="Davis R.E."/>
        </authorList>
    </citation>
    <scope>NUCLEOTIDE SEQUENCE</scope>
</reference>
<dbReference type="GO" id="GO:0042302">
    <property type="term" value="F:structural constituent of cuticle"/>
    <property type="evidence" value="ECO:0007669"/>
    <property type="project" value="UniProtKB-KW"/>
</dbReference>
<dbReference type="GO" id="GO:0005886">
    <property type="term" value="C:plasma membrane"/>
    <property type="evidence" value="ECO:0007669"/>
    <property type="project" value="UniProtKB-SubCell"/>
</dbReference>
<dbReference type="PANTHER" id="PTHR22907:SF23">
    <property type="entry name" value="ZP DOMAIN-CONTAINING PROTEIN"/>
    <property type="match status" value="1"/>
</dbReference>
<organism evidence="12">
    <name type="scientific">Ascaris suum</name>
    <name type="common">Pig roundworm</name>
    <name type="synonym">Ascaris lumbricoides</name>
    <dbReference type="NCBI Taxonomy" id="6253"/>
    <lineage>
        <taxon>Eukaryota</taxon>
        <taxon>Metazoa</taxon>
        <taxon>Ecdysozoa</taxon>
        <taxon>Nematoda</taxon>
        <taxon>Chromadorea</taxon>
        <taxon>Rhabditida</taxon>
        <taxon>Spirurina</taxon>
        <taxon>Ascaridomorpha</taxon>
        <taxon>Ascaridoidea</taxon>
        <taxon>Ascarididae</taxon>
        <taxon>Ascaris</taxon>
    </lineage>
</organism>
<feature type="transmembrane region" description="Helical" evidence="9">
    <location>
        <begin position="456"/>
        <end position="477"/>
    </location>
</feature>